<keyword evidence="2" id="KW-1185">Reference proteome</keyword>
<reference evidence="1 2" key="1">
    <citation type="journal article" date="2006" name="Science">
        <title>The genome of black cottonwood, Populus trichocarpa (Torr. &amp; Gray).</title>
        <authorList>
            <person name="Tuskan G.A."/>
            <person name="Difazio S."/>
            <person name="Jansson S."/>
            <person name="Bohlmann J."/>
            <person name="Grigoriev I."/>
            <person name="Hellsten U."/>
            <person name="Putnam N."/>
            <person name="Ralph S."/>
            <person name="Rombauts S."/>
            <person name="Salamov A."/>
            <person name="Schein J."/>
            <person name="Sterck L."/>
            <person name="Aerts A."/>
            <person name="Bhalerao R.R."/>
            <person name="Bhalerao R.P."/>
            <person name="Blaudez D."/>
            <person name="Boerjan W."/>
            <person name="Brun A."/>
            <person name="Brunner A."/>
            <person name="Busov V."/>
            <person name="Campbell M."/>
            <person name="Carlson J."/>
            <person name="Chalot M."/>
            <person name="Chapman J."/>
            <person name="Chen G.L."/>
            <person name="Cooper D."/>
            <person name="Coutinho P.M."/>
            <person name="Couturier J."/>
            <person name="Covert S."/>
            <person name="Cronk Q."/>
            <person name="Cunningham R."/>
            <person name="Davis J."/>
            <person name="Degroeve S."/>
            <person name="Dejardin A."/>
            <person name="Depamphilis C."/>
            <person name="Detter J."/>
            <person name="Dirks B."/>
            <person name="Dubchak I."/>
            <person name="Duplessis S."/>
            <person name="Ehlting J."/>
            <person name="Ellis B."/>
            <person name="Gendler K."/>
            <person name="Goodstein D."/>
            <person name="Gribskov M."/>
            <person name="Grimwood J."/>
            <person name="Groover A."/>
            <person name="Gunter L."/>
            <person name="Hamberger B."/>
            <person name="Heinze B."/>
            <person name="Helariutta Y."/>
            <person name="Henrissat B."/>
            <person name="Holligan D."/>
            <person name="Holt R."/>
            <person name="Huang W."/>
            <person name="Islam-Faridi N."/>
            <person name="Jones S."/>
            <person name="Jones-Rhoades M."/>
            <person name="Jorgensen R."/>
            <person name="Joshi C."/>
            <person name="Kangasjarvi J."/>
            <person name="Karlsson J."/>
            <person name="Kelleher C."/>
            <person name="Kirkpatrick R."/>
            <person name="Kirst M."/>
            <person name="Kohler A."/>
            <person name="Kalluri U."/>
            <person name="Larimer F."/>
            <person name="Leebens-Mack J."/>
            <person name="Leple J.C."/>
            <person name="Locascio P."/>
            <person name="Lou Y."/>
            <person name="Lucas S."/>
            <person name="Martin F."/>
            <person name="Montanini B."/>
            <person name="Napoli C."/>
            <person name="Nelson D.R."/>
            <person name="Nelson C."/>
            <person name="Nieminen K."/>
            <person name="Nilsson O."/>
            <person name="Pereda V."/>
            <person name="Peter G."/>
            <person name="Philippe R."/>
            <person name="Pilate G."/>
            <person name="Poliakov A."/>
            <person name="Razumovskaya J."/>
            <person name="Richardson P."/>
            <person name="Rinaldi C."/>
            <person name="Ritland K."/>
            <person name="Rouze P."/>
            <person name="Ryaboy D."/>
            <person name="Schmutz J."/>
            <person name="Schrader J."/>
            <person name="Segerman B."/>
            <person name="Shin H."/>
            <person name="Siddiqui A."/>
            <person name="Sterky F."/>
            <person name="Terry A."/>
            <person name="Tsai C.J."/>
            <person name="Uberbacher E."/>
            <person name="Unneberg P."/>
            <person name="Vahala J."/>
            <person name="Wall K."/>
            <person name="Wessler S."/>
            <person name="Yang G."/>
            <person name="Yin T."/>
            <person name="Douglas C."/>
            <person name="Marra M."/>
            <person name="Sandberg G."/>
            <person name="Van de Peer Y."/>
            <person name="Rokhsar D."/>
        </authorList>
    </citation>
    <scope>NUCLEOTIDE SEQUENCE [LARGE SCALE GENOMIC DNA]</scope>
    <source>
        <strain evidence="2">cv. Nisqually</strain>
    </source>
</reference>
<name>A0A2K1Z9M3_POPTR</name>
<protein>
    <submittedName>
        <fullName evidence="1">Uncharacterized protein</fullName>
    </submittedName>
</protein>
<evidence type="ECO:0000313" key="1">
    <source>
        <dbReference type="EMBL" id="PNT21973.1"/>
    </source>
</evidence>
<gene>
    <name evidence="1" type="ORF">POPTR_008G007900</name>
</gene>
<evidence type="ECO:0000313" key="2">
    <source>
        <dbReference type="Proteomes" id="UP000006729"/>
    </source>
</evidence>
<proteinExistence type="predicted"/>
<dbReference type="InParanoid" id="A0A2K1Z9M3"/>
<accession>A0A2K1Z9M3</accession>
<dbReference type="AlphaFoldDB" id="A0A2K1Z9M3"/>
<organism evidence="1 2">
    <name type="scientific">Populus trichocarpa</name>
    <name type="common">Western balsam poplar</name>
    <name type="synonym">Populus balsamifera subsp. trichocarpa</name>
    <dbReference type="NCBI Taxonomy" id="3694"/>
    <lineage>
        <taxon>Eukaryota</taxon>
        <taxon>Viridiplantae</taxon>
        <taxon>Streptophyta</taxon>
        <taxon>Embryophyta</taxon>
        <taxon>Tracheophyta</taxon>
        <taxon>Spermatophyta</taxon>
        <taxon>Magnoliopsida</taxon>
        <taxon>eudicotyledons</taxon>
        <taxon>Gunneridae</taxon>
        <taxon>Pentapetalae</taxon>
        <taxon>rosids</taxon>
        <taxon>fabids</taxon>
        <taxon>Malpighiales</taxon>
        <taxon>Salicaceae</taxon>
        <taxon>Saliceae</taxon>
        <taxon>Populus</taxon>
    </lineage>
</organism>
<dbReference type="Proteomes" id="UP000006729">
    <property type="component" value="Chromosome 8"/>
</dbReference>
<sequence length="86" mass="9662">MRGKPSVSQCDQGHASYCALMSDENNIHLYLQTAYISCNIVYSDSKVAAMLVMVYEHHLASSSMSVFPCIQAQLIFRLIFIMLRLG</sequence>
<dbReference type="EMBL" id="CM009297">
    <property type="protein sequence ID" value="PNT21973.1"/>
    <property type="molecule type" value="Genomic_DNA"/>
</dbReference>